<accession>H8FV30</accession>
<evidence type="ECO:0000313" key="8">
    <source>
        <dbReference type="Proteomes" id="UP000004169"/>
    </source>
</evidence>
<organism evidence="7 8">
    <name type="scientific">Magnetospirillum molischianum DSM 120</name>
    <dbReference type="NCBI Taxonomy" id="1150626"/>
    <lineage>
        <taxon>Bacteria</taxon>
        <taxon>Pseudomonadati</taxon>
        <taxon>Pseudomonadota</taxon>
        <taxon>Alphaproteobacteria</taxon>
        <taxon>Rhodospirillales</taxon>
        <taxon>Rhodospirillaceae</taxon>
        <taxon>Magnetospirillum</taxon>
    </lineage>
</organism>
<dbReference type="Proteomes" id="UP000004169">
    <property type="component" value="Unassembled WGS sequence"/>
</dbReference>
<dbReference type="eggNOG" id="COG4129">
    <property type="taxonomic scope" value="Bacteria"/>
</dbReference>
<dbReference type="AlphaFoldDB" id="H8FV30"/>
<dbReference type="Pfam" id="PF13515">
    <property type="entry name" value="FUSC_2"/>
    <property type="match status" value="1"/>
</dbReference>
<evidence type="ECO:0000256" key="5">
    <source>
        <dbReference type="SAM" id="Phobius"/>
    </source>
</evidence>
<feature type="domain" description="Integral membrane bound transporter" evidence="6">
    <location>
        <begin position="86"/>
        <end position="199"/>
    </location>
</feature>
<sequence length="217" mass="23193">MQPGWVSQWHDIIFSERRRPRLGGLVSGQLRPYLPKQMKSVLNLDAIRRSLALSRATKAIIVVLLSYSGGLYFTGLLHPESALFGAMWAAVSGLASMQDDLPGTRDAAALRVWGTLVGALVAASYLSVLPFSMIGLALAAGLAAGIGALFKLTDGGRLSAITVTVISILTVINPDLHPISNASLRFLESCFGSAMALVVALTWTGIGRLWRYGKKSR</sequence>
<dbReference type="STRING" id="1150626.PHAMO_340091"/>
<evidence type="ECO:0000256" key="1">
    <source>
        <dbReference type="ARBA" id="ARBA00004141"/>
    </source>
</evidence>
<dbReference type="OrthoDB" id="554793at2"/>
<reference evidence="7 8" key="1">
    <citation type="journal article" date="2012" name="J. Bacteriol.">
        <title>Draft Genome Sequence of the Purple Photosynthetic Bacterium Phaeospirillum molischianum DSM120, a Particularly Versatile Bacterium.</title>
        <authorList>
            <person name="Duquesne K."/>
            <person name="Prima V."/>
            <person name="Ji B."/>
            <person name="Rouy Z."/>
            <person name="Medigue C."/>
            <person name="Talla E."/>
            <person name="Sturgis J.N."/>
        </authorList>
    </citation>
    <scope>NUCLEOTIDE SEQUENCE [LARGE SCALE GENOMIC DNA]</scope>
    <source>
        <strain evidence="8">DSM120</strain>
    </source>
</reference>
<dbReference type="InterPro" id="IPR049453">
    <property type="entry name" value="Memb_transporter_dom"/>
</dbReference>
<evidence type="ECO:0000256" key="3">
    <source>
        <dbReference type="ARBA" id="ARBA00022989"/>
    </source>
</evidence>
<dbReference type="GO" id="GO:0016020">
    <property type="term" value="C:membrane"/>
    <property type="evidence" value="ECO:0007669"/>
    <property type="project" value="UniProtKB-SubCell"/>
</dbReference>
<keyword evidence="8" id="KW-1185">Reference proteome</keyword>
<feature type="transmembrane region" description="Helical" evidence="5">
    <location>
        <begin position="133"/>
        <end position="150"/>
    </location>
</feature>
<proteinExistence type="predicted"/>
<evidence type="ECO:0000256" key="4">
    <source>
        <dbReference type="ARBA" id="ARBA00023136"/>
    </source>
</evidence>
<keyword evidence="3 5" id="KW-1133">Transmembrane helix</keyword>
<comment type="subcellular location">
    <subcellularLocation>
        <location evidence="1">Membrane</location>
        <topology evidence="1">Multi-pass membrane protein</topology>
    </subcellularLocation>
</comment>
<comment type="caution">
    <text evidence="7">The sequence shown here is derived from an EMBL/GenBank/DDBJ whole genome shotgun (WGS) entry which is preliminary data.</text>
</comment>
<dbReference type="EMBL" id="CAHP01000028">
    <property type="protein sequence ID" value="CCG42218.1"/>
    <property type="molecule type" value="Genomic_DNA"/>
</dbReference>
<feature type="transmembrane region" description="Helical" evidence="5">
    <location>
        <begin position="186"/>
        <end position="210"/>
    </location>
</feature>
<protein>
    <submittedName>
        <fullName evidence="7">Membrane protein-like protein (Modular protein)</fullName>
    </submittedName>
</protein>
<feature type="transmembrane region" description="Helical" evidence="5">
    <location>
        <begin position="56"/>
        <end position="75"/>
    </location>
</feature>
<gene>
    <name evidence="7" type="ORF">PHAMO_340091</name>
</gene>
<feature type="transmembrane region" description="Helical" evidence="5">
    <location>
        <begin position="157"/>
        <end position="174"/>
    </location>
</feature>
<evidence type="ECO:0000313" key="7">
    <source>
        <dbReference type="EMBL" id="CCG42218.1"/>
    </source>
</evidence>
<keyword evidence="2 5" id="KW-0812">Transmembrane</keyword>
<evidence type="ECO:0000256" key="2">
    <source>
        <dbReference type="ARBA" id="ARBA00022692"/>
    </source>
</evidence>
<keyword evidence="4 5" id="KW-0472">Membrane</keyword>
<name>H8FV30_MAGML</name>
<evidence type="ECO:0000259" key="6">
    <source>
        <dbReference type="Pfam" id="PF13515"/>
    </source>
</evidence>